<reference evidence="1" key="1">
    <citation type="submission" date="2023-04" db="EMBL/GenBank/DDBJ databases">
        <title>Phytophthora fragariaefolia NBRC 109709.</title>
        <authorList>
            <person name="Ichikawa N."/>
            <person name="Sato H."/>
            <person name="Tonouchi N."/>
        </authorList>
    </citation>
    <scope>NUCLEOTIDE SEQUENCE</scope>
    <source>
        <strain evidence="1">NBRC 109709</strain>
    </source>
</reference>
<gene>
    <name evidence="1" type="ORF">Pfra01_001676400</name>
</gene>
<name>A0A9W6XSN4_9STRA</name>
<evidence type="ECO:0000313" key="1">
    <source>
        <dbReference type="EMBL" id="GMF46020.1"/>
    </source>
</evidence>
<sequence length="234" mass="26644">MAADKLHGYPVLAQTASTRILGYHFGVKDTTDLNSELRVQHIRKRLQVATQVTNSVKQRVMLFNTVVLPAIQFTGQHILITPKALRQLEQLQKRFIWKGTIGEEQARHKLAPGLVFAPEDQGGLGLQNIELALQITRMNQAEYWMQCTPESYTAAWHSLAHLDQINSPDCCVFTPTSRNRIHSCKRSKRSGTKTTVQELGRYEVWADQTERLQLHPPSGTDDRVTYNQDSMICY</sequence>
<evidence type="ECO:0000313" key="2">
    <source>
        <dbReference type="Proteomes" id="UP001165121"/>
    </source>
</evidence>
<protein>
    <submittedName>
        <fullName evidence="1">Unnamed protein product</fullName>
    </submittedName>
</protein>
<dbReference type="EMBL" id="BSXT01001904">
    <property type="protein sequence ID" value="GMF46020.1"/>
    <property type="molecule type" value="Genomic_DNA"/>
</dbReference>
<proteinExistence type="predicted"/>
<dbReference type="AlphaFoldDB" id="A0A9W6XSN4"/>
<dbReference type="OrthoDB" id="127598at2759"/>
<accession>A0A9W6XSN4</accession>
<organism evidence="1 2">
    <name type="scientific">Phytophthora fragariaefolia</name>
    <dbReference type="NCBI Taxonomy" id="1490495"/>
    <lineage>
        <taxon>Eukaryota</taxon>
        <taxon>Sar</taxon>
        <taxon>Stramenopiles</taxon>
        <taxon>Oomycota</taxon>
        <taxon>Peronosporomycetes</taxon>
        <taxon>Peronosporales</taxon>
        <taxon>Peronosporaceae</taxon>
        <taxon>Phytophthora</taxon>
    </lineage>
</organism>
<keyword evidence="2" id="KW-1185">Reference proteome</keyword>
<dbReference type="Proteomes" id="UP001165121">
    <property type="component" value="Unassembled WGS sequence"/>
</dbReference>
<comment type="caution">
    <text evidence="1">The sequence shown here is derived from an EMBL/GenBank/DDBJ whole genome shotgun (WGS) entry which is preliminary data.</text>
</comment>